<feature type="compositionally biased region" description="Polar residues" evidence="1">
    <location>
        <begin position="22"/>
        <end position="33"/>
    </location>
</feature>
<feature type="region of interest" description="Disordered" evidence="1">
    <location>
        <begin position="1"/>
        <end position="51"/>
    </location>
</feature>
<feature type="non-terminal residue" evidence="2">
    <location>
        <position position="1"/>
    </location>
</feature>
<accession>F8UW31</accession>
<dbReference type="AlphaFoldDB" id="F8UW31"/>
<feature type="non-terminal residue" evidence="2">
    <location>
        <position position="51"/>
    </location>
</feature>
<evidence type="ECO:0000256" key="1">
    <source>
        <dbReference type="SAM" id="MobiDB-lite"/>
    </source>
</evidence>
<sequence length="51" mass="5514">SPLREVKGGPVGPKNTLDLIGTPSQKKNGQKNGENPKLFPEKISKDLAMQK</sequence>
<gene>
    <name evidence="2" type="primary">CHD1Z</name>
</gene>
<name>F8UW31_FALRU</name>
<dbReference type="EMBL" id="JF926683">
    <property type="protein sequence ID" value="AEI16580.1"/>
    <property type="molecule type" value="Genomic_DNA"/>
</dbReference>
<reference evidence="2" key="1">
    <citation type="submission" date="2011-05" db="EMBL/GenBank/DDBJ databases">
        <authorList>
            <person name="Gudmundsdottir L."/>
        </authorList>
    </citation>
    <scope>NUCLEOTIDE SEQUENCE</scope>
</reference>
<evidence type="ECO:0000313" key="2">
    <source>
        <dbReference type="EMBL" id="AEI16580.1"/>
    </source>
</evidence>
<organism evidence="2">
    <name type="scientific">Falco rusticolus</name>
    <name type="common">Gyrfalcon</name>
    <dbReference type="NCBI Taxonomy" id="120794"/>
    <lineage>
        <taxon>Eukaryota</taxon>
        <taxon>Metazoa</taxon>
        <taxon>Chordata</taxon>
        <taxon>Craniata</taxon>
        <taxon>Vertebrata</taxon>
        <taxon>Euteleostomi</taxon>
        <taxon>Archelosauria</taxon>
        <taxon>Archosauria</taxon>
        <taxon>Dinosauria</taxon>
        <taxon>Saurischia</taxon>
        <taxon>Theropoda</taxon>
        <taxon>Coelurosauria</taxon>
        <taxon>Aves</taxon>
        <taxon>Neognathae</taxon>
        <taxon>Neoaves</taxon>
        <taxon>Telluraves</taxon>
        <taxon>Australaves</taxon>
        <taxon>Falconiformes</taxon>
        <taxon>Falconidae</taxon>
        <taxon>Falco</taxon>
    </lineage>
</organism>
<proteinExistence type="predicted"/>
<protein>
    <submittedName>
        <fullName evidence="2">Chromo-helicase-DNA binding protein</fullName>
    </submittedName>
</protein>